<dbReference type="Pfam" id="PF23562">
    <property type="entry name" value="AMP-binding_C_3"/>
    <property type="match status" value="1"/>
</dbReference>
<dbReference type="Proteomes" id="UP000823865">
    <property type="component" value="Unassembled WGS sequence"/>
</dbReference>
<dbReference type="InterPro" id="IPR045851">
    <property type="entry name" value="AMP-bd_C_sf"/>
</dbReference>
<reference evidence="2" key="2">
    <citation type="submission" date="2021-04" db="EMBL/GenBank/DDBJ databases">
        <authorList>
            <person name="Gilroy R."/>
        </authorList>
    </citation>
    <scope>NUCLEOTIDE SEQUENCE</scope>
    <source>
        <strain evidence="2">G3-2149</strain>
    </source>
</reference>
<sequence length="550" mass="62198">MNTGLIKLFESSIKNNWNLKALTDFNGETLQYKDVARKIEKLHILMEHAGIMPGDKVALCGRNCGNWCVTFLAAISYGAVIVPILHEFKPDNIHNIVNHSEARLLFTGDYVWENLNEEEMPHLEGVICVNDFSLLTSRSEKLSFAREHLNELFGKKFPNRFTPDLISYKEEDSPEALVIINYTSGTTGFSKGVMLPCRSILSNIIFCQETIGIQPGDNIVSMLPMGHVFGLVYDFLYGISSGAHLYFLTRMPSPKIIKTTVAAIRPRIISCVPLVIEKLFKQEILPQVDNKLGKLLLKLPFISEHLKEKARQESLRLFGDNILEVIIGGAPFNAEVEAFVRNIKFPYSIAYGMTECGPIICHSTWKETAYMSCGKVAHRMEAKVLSPQPYKIPGELVCRGENLMLGYYKNPEATEAIIDSEGWLHTGDMAIISPEGDVYIKGRCKNMLLSTNGQNIYPEEIESKLNNMPYVNESLVIMSQSKLVALIYPDLNEALENGCNEQQLMEMLEKNRIELNKELPAYSQITKIVFRNEEFEKTAKKSIKRYLYQG</sequence>
<protein>
    <submittedName>
        <fullName evidence="2">AMP-binding protein</fullName>
    </submittedName>
</protein>
<evidence type="ECO:0000313" key="3">
    <source>
        <dbReference type="Proteomes" id="UP000823865"/>
    </source>
</evidence>
<dbReference type="InterPro" id="IPR020845">
    <property type="entry name" value="AMP-binding_CS"/>
</dbReference>
<dbReference type="Pfam" id="PF00501">
    <property type="entry name" value="AMP-binding"/>
    <property type="match status" value="1"/>
</dbReference>
<dbReference type="PANTHER" id="PTHR24096">
    <property type="entry name" value="LONG-CHAIN-FATTY-ACID--COA LIGASE"/>
    <property type="match status" value="1"/>
</dbReference>
<dbReference type="InterPro" id="IPR000873">
    <property type="entry name" value="AMP-dep_synth/lig_dom"/>
</dbReference>
<dbReference type="Gene3D" id="3.30.300.30">
    <property type="match status" value="1"/>
</dbReference>
<dbReference type="PANTHER" id="PTHR24096:SF420">
    <property type="entry name" value="LONG-CHAIN-FATTY-ACID--COA LIGASE-RELATED"/>
    <property type="match status" value="1"/>
</dbReference>
<dbReference type="PROSITE" id="PS00455">
    <property type="entry name" value="AMP_BINDING"/>
    <property type="match status" value="1"/>
</dbReference>
<dbReference type="AlphaFoldDB" id="A0A9E2P167"/>
<evidence type="ECO:0000259" key="1">
    <source>
        <dbReference type="Pfam" id="PF00501"/>
    </source>
</evidence>
<feature type="domain" description="AMP-dependent synthetase/ligase" evidence="1">
    <location>
        <begin position="12"/>
        <end position="408"/>
    </location>
</feature>
<comment type="caution">
    <text evidence="2">The sequence shown here is derived from an EMBL/GenBank/DDBJ whole genome shotgun (WGS) entry which is preliminary data.</text>
</comment>
<dbReference type="EMBL" id="JAHLFU010000118">
    <property type="protein sequence ID" value="MBU3853312.1"/>
    <property type="molecule type" value="Genomic_DNA"/>
</dbReference>
<name>A0A9E2P167_9BACT</name>
<dbReference type="Gene3D" id="3.40.50.12780">
    <property type="entry name" value="N-terminal domain of ligase-like"/>
    <property type="match status" value="1"/>
</dbReference>
<organism evidence="2 3">
    <name type="scientific">Candidatus Paraprevotella stercoravium</name>
    <dbReference type="NCBI Taxonomy" id="2838725"/>
    <lineage>
        <taxon>Bacteria</taxon>
        <taxon>Pseudomonadati</taxon>
        <taxon>Bacteroidota</taxon>
        <taxon>Bacteroidia</taxon>
        <taxon>Bacteroidales</taxon>
        <taxon>Prevotellaceae</taxon>
        <taxon>Paraprevotella</taxon>
    </lineage>
</organism>
<gene>
    <name evidence="2" type="ORF">H9789_05750</name>
</gene>
<reference evidence="2" key="1">
    <citation type="journal article" date="2021" name="PeerJ">
        <title>Extensive microbial diversity within the chicken gut microbiome revealed by metagenomics and culture.</title>
        <authorList>
            <person name="Gilroy R."/>
            <person name="Ravi A."/>
            <person name="Getino M."/>
            <person name="Pursley I."/>
            <person name="Horton D.L."/>
            <person name="Alikhan N.F."/>
            <person name="Baker D."/>
            <person name="Gharbi K."/>
            <person name="Hall N."/>
            <person name="Watson M."/>
            <person name="Adriaenssens E.M."/>
            <person name="Foster-Nyarko E."/>
            <person name="Jarju S."/>
            <person name="Secka A."/>
            <person name="Antonio M."/>
            <person name="Oren A."/>
            <person name="Chaudhuri R.R."/>
            <person name="La Ragione R."/>
            <person name="Hildebrand F."/>
            <person name="Pallen M.J."/>
        </authorList>
    </citation>
    <scope>NUCLEOTIDE SEQUENCE</scope>
    <source>
        <strain evidence="2">G3-2149</strain>
    </source>
</reference>
<dbReference type="InterPro" id="IPR042099">
    <property type="entry name" value="ANL_N_sf"/>
</dbReference>
<dbReference type="SUPFAM" id="SSF56801">
    <property type="entry name" value="Acetyl-CoA synthetase-like"/>
    <property type="match status" value="1"/>
</dbReference>
<dbReference type="GO" id="GO:0016405">
    <property type="term" value="F:CoA-ligase activity"/>
    <property type="evidence" value="ECO:0007669"/>
    <property type="project" value="TreeGrafter"/>
</dbReference>
<evidence type="ECO:0000313" key="2">
    <source>
        <dbReference type="EMBL" id="MBU3853312.1"/>
    </source>
</evidence>
<accession>A0A9E2P167</accession>
<proteinExistence type="predicted"/>